<evidence type="ECO:0000313" key="2">
    <source>
        <dbReference type="Proteomes" id="UP001596435"/>
    </source>
</evidence>
<dbReference type="EMBL" id="JBHTAJ010000004">
    <property type="protein sequence ID" value="MFC7178483.1"/>
    <property type="molecule type" value="Genomic_DNA"/>
</dbReference>
<reference evidence="2" key="1">
    <citation type="journal article" date="2019" name="Int. J. Syst. Evol. Microbiol.">
        <title>The Global Catalogue of Microorganisms (GCM) 10K type strain sequencing project: providing services to taxonomists for standard genome sequencing and annotation.</title>
        <authorList>
            <consortium name="The Broad Institute Genomics Platform"/>
            <consortium name="The Broad Institute Genome Sequencing Center for Infectious Disease"/>
            <person name="Wu L."/>
            <person name="Ma J."/>
        </authorList>
    </citation>
    <scope>NUCLEOTIDE SEQUENCE [LARGE SCALE GENOMIC DNA]</scope>
    <source>
        <strain evidence="2">CGMCC 1.12859</strain>
    </source>
</reference>
<dbReference type="Pfam" id="PF20188">
    <property type="entry name" value="DUF6551"/>
    <property type="match status" value="1"/>
</dbReference>
<proteinExistence type="predicted"/>
<dbReference type="InterPro" id="IPR046681">
    <property type="entry name" value="DUF6551"/>
</dbReference>
<dbReference type="Proteomes" id="UP001596435">
    <property type="component" value="Unassembled WGS sequence"/>
</dbReference>
<accession>A0ABW2FQC3</accession>
<dbReference type="Gene3D" id="3.90.1530.10">
    <property type="entry name" value="Conserved hypothetical protein from pyrococcus furiosus pfu- 392566-001, ParB domain"/>
    <property type="match status" value="1"/>
</dbReference>
<dbReference type="SUPFAM" id="SSF110849">
    <property type="entry name" value="ParB/Sulfiredoxin"/>
    <property type="match status" value="1"/>
</dbReference>
<organism evidence="1 2">
    <name type="scientific">Kitasatospora paranensis</name>
    <dbReference type="NCBI Taxonomy" id="258053"/>
    <lineage>
        <taxon>Bacteria</taxon>
        <taxon>Bacillati</taxon>
        <taxon>Actinomycetota</taxon>
        <taxon>Actinomycetes</taxon>
        <taxon>Kitasatosporales</taxon>
        <taxon>Streptomycetaceae</taxon>
        <taxon>Kitasatospora</taxon>
    </lineage>
</organism>
<keyword evidence="2" id="KW-1185">Reference proteome</keyword>
<sequence length="273" mass="29557">MAKKYRYELPEHPVDYGVKVATVDLKIEPEAQRTLNLPRARAIAAEIKPHALGSIIVSQRSNGDLYIIDGQHRSEACRIAGIETIVAEVHRGLTIQEEATLFLIKNREASKTNAHDEYRIGLTAGLPLFVDTEDVLVSHSLKIGSTSSNQIGAVQGILAITDKYGADVLDDVLTVAEKAYGRTAEAWDGIVVGGLGEFLGRHRDVISGDADLDDLARKLAKRSSAARLIGDARSQATGFGSKSDGTGSRKMAAYRLIIDAWNTGRRKNRIGPS</sequence>
<name>A0ABW2FQC3_9ACTN</name>
<evidence type="ECO:0000313" key="1">
    <source>
        <dbReference type="EMBL" id="MFC7178483.1"/>
    </source>
</evidence>
<comment type="caution">
    <text evidence="1">The sequence shown here is derived from an EMBL/GenBank/DDBJ whole genome shotgun (WGS) entry which is preliminary data.</text>
</comment>
<dbReference type="RefSeq" id="WP_345707891.1">
    <property type="nucleotide sequence ID" value="NZ_BAABKV010000001.1"/>
</dbReference>
<dbReference type="InterPro" id="IPR036086">
    <property type="entry name" value="ParB/Sulfiredoxin_sf"/>
</dbReference>
<gene>
    <name evidence="1" type="ORF">ACFQMG_02770</name>
</gene>
<protein>
    <submittedName>
        <fullName evidence="1">DUF6551 family protein</fullName>
    </submittedName>
</protein>